<keyword evidence="6 8" id="KW-0129">CBS domain</keyword>
<name>A0ABZ2LI22_9BACT</name>
<accession>A0ABZ2LI22</accession>
<dbReference type="SMART" id="SM01091">
    <property type="entry name" value="CorC_HlyC"/>
    <property type="match status" value="1"/>
</dbReference>
<dbReference type="InterPro" id="IPR046342">
    <property type="entry name" value="CBS_dom_sf"/>
</dbReference>
<feature type="transmembrane region" description="Helical" evidence="10">
    <location>
        <begin position="6"/>
        <end position="28"/>
    </location>
</feature>
<keyword evidence="4" id="KW-0677">Repeat</keyword>
<dbReference type="PANTHER" id="PTHR43099:SF5">
    <property type="entry name" value="HLYC_CORC FAMILY TRANSPORTER"/>
    <property type="match status" value="1"/>
</dbReference>
<proteinExistence type="predicted"/>
<dbReference type="Pfam" id="PF00571">
    <property type="entry name" value="CBS"/>
    <property type="match status" value="2"/>
</dbReference>
<organism evidence="13 14">
    <name type="scientific">Pendulispora rubella</name>
    <dbReference type="NCBI Taxonomy" id="2741070"/>
    <lineage>
        <taxon>Bacteria</taxon>
        <taxon>Pseudomonadati</taxon>
        <taxon>Myxococcota</taxon>
        <taxon>Myxococcia</taxon>
        <taxon>Myxococcales</taxon>
        <taxon>Sorangiineae</taxon>
        <taxon>Pendulisporaceae</taxon>
        <taxon>Pendulispora</taxon>
    </lineage>
</organism>
<evidence type="ECO:0000259" key="11">
    <source>
        <dbReference type="PROSITE" id="PS51371"/>
    </source>
</evidence>
<feature type="domain" description="CBS" evidence="11">
    <location>
        <begin position="282"/>
        <end position="339"/>
    </location>
</feature>
<dbReference type="PANTHER" id="PTHR43099">
    <property type="entry name" value="UPF0053 PROTEIN YRKA"/>
    <property type="match status" value="1"/>
</dbReference>
<dbReference type="InterPro" id="IPR005170">
    <property type="entry name" value="Transptr-assoc_dom"/>
</dbReference>
<dbReference type="InterPro" id="IPR044751">
    <property type="entry name" value="Ion_transp-like_CBS"/>
</dbReference>
<dbReference type="Gene3D" id="3.30.465.10">
    <property type="match status" value="1"/>
</dbReference>
<evidence type="ECO:0000313" key="14">
    <source>
        <dbReference type="Proteomes" id="UP001374803"/>
    </source>
</evidence>
<evidence type="ECO:0000256" key="2">
    <source>
        <dbReference type="ARBA" id="ARBA00022475"/>
    </source>
</evidence>
<dbReference type="SUPFAM" id="SSF54631">
    <property type="entry name" value="CBS-domain pair"/>
    <property type="match status" value="1"/>
</dbReference>
<dbReference type="EMBL" id="CP089983">
    <property type="protein sequence ID" value="WXB10597.1"/>
    <property type="molecule type" value="Genomic_DNA"/>
</dbReference>
<dbReference type="CDD" id="cd04590">
    <property type="entry name" value="CBS_pair_CorC_HlyC_assoc"/>
    <property type="match status" value="1"/>
</dbReference>
<keyword evidence="2" id="KW-1003">Cell membrane</keyword>
<gene>
    <name evidence="13" type="ORF">LVJ94_25640</name>
</gene>
<keyword evidence="7 9" id="KW-0472">Membrane</keyword>
<evidence type="ECO:0000256" key="8">
    <source>
        <dbReference type="PROSITE-ProRule" id="PRU00703"/>
    </source>
</evidence>
<keyword evidence="3 9" id="KW-0812">Transmembrane</keyword>
<feature type="domain" description="CNNM transmembrane" evidence="12">
    <location>
        <begin position="1"/>
        <end position="199"/>
    </location>
</feature>
<dbReference type="PROSITE" id="PS51846">
    <property type="entry name" value="CNNM"/>
    <property type="match status" value="1"/>
</dbReference>
<keyword evidence="14" id="KW-1185">Reference proteome</keyword>
<dbReference type="PROSITE" id="PS51371">
    <property type="entry name" value="CBS"/>
    <property type="match status" value="2"/>
</dbReference>
<dbReference type="Gene3D" id="3.10.580.10">
    <property type="entry name" value="CBS-domain"/>
    <property type="match status" value="1"/>
</dbReference>
<evidence type="ECO:0000259" key="12">
    <source>
        <dbReference type="PROSITE" id="PS51846"/>
    </source>
</evidence>
<feature type="domain" description="CBS" evidence="11">
    <location>
        <begin position="218"/>
        <end position="279"/>
    </location>
</feature>
<dbReference type="Pfam" id="PF01595">
    <property type="entry name" value="CNNM"/>
    <property type="match status" value="1"/>
</dbReference>
<evidence type="ECO:0000256" key="5">
    <source>
        <dbReference type="ARBA" id="ARBA00022989"/>
    </source>
</evidence>
<keyword evidence="5 9" id="KW-1133">Transmembrane helix</keyword>
<sequence>MLRELLIVLGLILLNGIFAGAEIALLSVRKARIQELSARGNERARAIEALRKNPERFLATVQIGITVVGATAAAFAGETSAERMAAFLRAAGLGEEAAEDLSLAAVVAVISFLSLVLGELVPKSLALRSAEAYALAVGRPLYWLSQLAKPLVWFLTASSNIVLKIFKDETSFVESRLTAEELRQMIEDAARAGELDKATTEMATRVFDFRELRVDAVMVPRPAIVVLRHDAPRADIESLLARTTFSRLPITGDGVDNIMGYVRARDVYAQLARGESADLDALKHPVPFVAETMRALDVLRHLQRKQQPLAIVTDEQGGVSGLVTVEDLVEEIVGEILNEGEKTEPMIHKEPDGSTLISGLTPIHEINRALGLDLQPGRGFSTVGGFIVSVSGQLPQQGSTVQMPDGAEFLVEQVSTRRVLSVRLIRRPSPT</sequence>
<evidence type="ECO:0000256" key="3">
    <source>
        <dbReference type="ARBA" id="ARBA00022692"/>
    </source>
</evidence>
<evidence type="ECO:0000256" key="7">
    <source>
        <dbReference type="ARBA" id="ARBA00023136"/>
    </source>
</evidence>
<reference evidence="13" key="1">
    <citation type="submission" date="2021-12" db="EMBL/GenBank/DDBJ databases">
        <title>Discovery of the Pendulisporaceae a myxobacterial family with distinct sporulation behavior and unique specialized metabolism.</title>
        <authorList>
            <person name="Garcia R."/>
            <person name="Popoff A."/>
            <person name="Bader C.D."/>
            <person name="Loehr J."/>
            <person name="Walesch S."/>
            <person name="Walt C."/>
            <person name="Boldt J."/>
            <person name="Bunk B."/>
            <person name="Haeckl F.J.F.P.J."/>
            <person name="Gunesch A.P."/>
            <person name="Birkelbach J."/>
            <person name="Nuebel U."/>
            <person name="Pietschmann T."/>
            <person name="Bach T."/>
            <person name="Mueller R."/>
        </authorList>
    </citation>
    <scope>NUCLEOTIDE SEQUENCE</scope>
    <source>
        <strain evidence="13">MSr11367</strain>
    </source>
</reference>
<dbReference type="Proteomes" id="UP001374803">
    <property type="component" value="Chromosome"/>
</dbReference>
<evidence type="ECO:0000256" key="4">
    <source>
        <dbReference type="ARBA" id="ARBA00022737"/>
    </source>
</evidence>
<evidence type="ECO:0000256" key="6">
    <source>
        <dbReference type="ARBA" id="ARBA00023122"/>
    </source>
</evidence>
<dbReference type="InterPro" id="IPR016169">
    <property type="entry name" value="FAD-bd_PCMH_sub2"/>
</dbReference>
<dbReference type="SUPFAM" id="SSF56176">
    <property type="entry name" value="FAD-binding/transporter-associated domain-like"/>
    <property type="match status" value="1"/>
</dbReference>
<dbReference type="InterPro" id="IPR036318">
    <property type="entry name" value="FAD-bd_PCMH-like_sf"/>
</dbReference>
<dbReference type="InterPro" id="IPR002550">
    <property type="entry name" value="CNNM"/>
</dbReference>
<protein>
    <submittedName>
        <fullName evidence="13">Hemolysin family protein</fullName>
    </submittedName>
</protein>
<dbReference type="RefSeq" id="WP_394840272.1">
    <property type="nucleotide sequence ID" value="NZ_CP089929.1"/>
</dbReference>
<dbReference type="InterPro" id="IPR000644">
    <property type="entry name" value="CBS_dom"/>
</dbReference>
<evidence type="ECO:0000256" key="10">
    <source>
        <dbReference type="SAM" id="Phobius"/>
    </source>
</evidence>
<dbReference type="InterPro" id="IPR051676">
    <property type="entry name" value="UPF0053_domain"/>
</dbReference>
<evidence type="ECO:0000256" key="1">
    <source>
        <dbReference type="ARBA" id="ARBA00004651"/>
    </source>
</evidence>
<dbReference type="Pfam" id="PF03471">
    <property type="entry name" value="CorC_HlyC"/>
    <property type="match status" value="1"/>
</dbReference>
<feature type="transmembrane region" description="Helical" evidence="10">
    <location>
        <begin position="57"/>
        <end position="77"/>
    </location>
</feature>
<evidence type="ECO:0000256" key="9">
    <source>
        <dbReference type="PROSITE-ProRule" id="PRU01193"/>
    </source>
</evidence>
<evidence type="ECO:0000313" key="13">
    <source>
        <dbReference type="EMBL" id="WXB10597.1"/>
    </source>
</evidence>
<comment type="subcellular location">
    <subcellularLocation>
        <location evidence="1">Cell membrane</location>
        <topology evidence="1">Multi-pass membrane protein</topology>
    </subcellularLocation>
</comment>